<evidence type="ECO:0000313" key="3">
    <source>
        <dbReference type="Proteomes" id="UP000317093"/>
    </source>
</evidence>
<gene>
    <name evidence="2" type="primary">doc</name>
    <name evidence="2" type="ORF">Pan216_47610</name>
</gene>
<dbReference type="RefSeq" id="WP_145261684.1">
    <property type="nucleotide sequence ID" value="NZ_CP036279.1"/>
</dbReference>
<reference evidence="2 3" key="1">
    <citation type="submission" date="2019-02" db="EMBL/GenBank/DDBJ databases">
        <title>Deep-cultivation of Planctomycetes and their phenomic and genomic characterization uncovers novel biology.</title>
        <authorList>
            <person name="Wiegand S."/>
            <person name="Jogler M."/>
            <person name="Boedeker C."/>
            <person name="Pinto D."/>
            <person name="Vollmers J."/>
            <person name="Rivas-Marin E."/>
            <person name="Kohn T."/>
            <person name="Peeters S.H."/>
            <person name="Heuer A."/>
            <person name="Rast P."/>
            <person name="Oberbeckmann S."/>
            <person name="Bunk B."/>
            <person name="Jeske O."/>
            <person name="Meyerdierks A."/>
            <person name="Storesund J.E."/>
            <person name="Kallscheuer N."/>
            <person name="Luecker S."/>
            <person name="Lage O.M."/>
            <person name="Pohl T."/>
            <person name="Merkel B.J."/>
            <person name="Hornburger P."/>
            <person name="Mueller R.-W."/>
            <person name="Bruemmer F."/>
            <person name="Labrenz M."/>
            <person name="Spormann A.M."/>
            <person name="Op den Camp H."/>
            <person name="Overmann J."/>
            <person name="Amann R."/>
            <person name="Jetten M.S.M."/>
            <person name="Mascher T."/>
            <person name="Medema M.H."/>
            <person name="Devos D.P."/>
            <person name="Kaster A.-K."/>
            <person name="Ovreas L."/>
            <person name="Rohde M."/>
            <person name="Galperin M.Y."/>
            <person name="Jogler C."/>
        </authorList>
    </citation>
    <scope>NUCLEOTIDE SEQUENCE [LARGE SCALE GENOMIC DNA]</scope>
    <source>
        <strain evidence="2 3">Pan216</strain>
    </source>
</reference>
<dbReference type="NCBIfam" id="TIGR01550">
    <property type="entry name" value="DOC_P1"/>
    <property type="match status" value="1"/>
</dbReference>
<evidence type="ECO:0000259" key="1">
    <source>
        <dbReference type="PROSITE" id="PS51459"/>
    </source>
</evidence>
<feature type="domain" description="Fido" evidence="1">
    <location>
        <begin position="11"/>
        <end position="129"/>
    </location>
</feature>
<dbReference type="PANTHER" id="PTHR39426:SF1">
    <property type="entry name" value="HOMOLOGY TO DEATH-ON-CURING PROTEIN OF PHAGE P1"/>
    <property type="match status" value="1"/>
</dbReference>
<keyword evidence="3" id="KW-1185">Reference proteome</keyword>
<sequence length="134" mass="14966">MSHDEPSPRFLTRDEALLLHGLAVAEFGGDPGIRDEALLDSALAQPRSTFGGKWLHEHPFEMAAAYAFHLARNHPFIDGNKRIAWLAMRAFLLREGYQLRPGDERAVRTVLGAATGVHDKGHLAPWIERHATPR</sequence>
<protein>
    <submittedName>
        <fullName evidence="2">Toxin Doc</fullName>
    </submittedName>
</protein>
<dbReference type="InterPro" id="IPR003812">
    <property type="entry name" value="Fido"/>
</dbReference>
<dbReference type="PIRSF" id="PIRSF018297">
    <property type="entry name" value="Doc"/>
    <property type="match status" value="1"/>
</dbReference>
<dbReference type="AlphaFoldDB" id="A0A518BA65"/>
<dbReference type="Pfam" id="PF02661">
    <property type="entry name" value="Fic"/>
    <property type="match status" value="1"/>
</dbReference>
<dbReference type="PROSITE" id="PS51459">
    <property type="entry name" value="FIDO"/>
    <property type="match status" value="1"/>
</dbReference>
<dbReference type="GO" id="GO:0016301">
    <property type="term" value="F:kinase activity"/>
    <property type="evidence" value="ECO:0007669"/>
    <property type="project" value="InterPro"/>
</dbReference>
<dbReference type="InterPro" id="IPR053737">
    <property type="entry name" value="Type_II_TA_Toxin"/>
</dbReference>
<evidence type="ECO:0000313" key="2">
    <source>
        <dbReference type="EMBL" id="QDU63880.1"/>
    </source>
</evidence>
<dbReference type="KEGG" id="knv:Pan216_47610"/>
<organism evidence="2 3">
    <name type="scientific">Kolteria novifilia</name>
    <dbReference type="NCBI Taxonomy" id="2527975"/>
    <lineage>
        <taxon>Bacteria</taxon>
        <taxon>Pseudomonadati</taxon>
        <taxon>Planctomycetota</taxon>
        <taxon>Planctomycetia</taxon>
        <taxon>Kolteriales</taxon>
        <taxon>Kolteriaceae</taxon>
        <taxon>Kolteria</taxon>
    </lineage>
</organism>
<accession>A0A518BA65</accession>
<dbReference type="EMBL" id="CP036279">
    <property type="protein sequence ID" value="QDU63880.1"/>
    <property type="molecule type" value="Genomic_DNA"/>
</dbReference>
<dbReference type="InterPro" id="IPR036597">
    <property type="entry name" value="Fido-like_dom_sf"/>
</dbReference>
<dbReference type="Proteomes" id="UP000317093">
    <property type="component" value="Chromosome"/>
</dbReference>
<dbReference type="InterPro" id="IPR006440">
    <property type="entry name" value="Doc"/>
</dbReference>
<dbReference type="SUPFAM" id="SSF140931">
    <property type="entry name" value="Fic-like"/>
    <property type="match status" value="1"/>
</dbReference>
<dbReference type="OrthoDB" id="9802752at2"/>
<proteinExistence type="predicted"/>
<dbReference type="Gene3D" id="1.20.120.1870">
    <property type="entry name" value="Fic/DOC protein, Fido domain"/>
    <property type="match status" value="1"/>
</dbReference>
<dbReference type="PANTHER" id="PTHR39426">
    <property type="entry name" value="HOMOLOGY TO DEATH-ON-CURING PROTEIN OF PHAGE P1"/>
    <property type="match status" value="1"/>
</dbReference>
<name>A0A518BA65_9BACT</name>